<name>A0A327M6U2_9PROT</name>
<evidence type="ECO:0000256" key="4">
    <source>
        <dbReference type="ARBA" id="ARBA00022679"/>
    </source>
</evidence>
<evidence type="ECO:0000313" key="11">
    <source>
        <dbReference type="EMBL" id="RAI58026.1"/>
    </source>
</evidence>
<dbReference type="GO" id="GO:0016410">
    <property type="term" value="F:N-acyltransferase activity"/>
    <property type="evidence" value="ECO:0007669"/>
    <property type="project" value="UniProtKB-UniRule"/>
</dbReference>
<keyword evidence="7 9" id="KW-0472">Membrane</keyword>
<keyword evidence="4 9" id="KW-0808">Transferase</keyword>
<accession>A0A327M6U2</accession>
<reference evidence="12" key="1">
    <citation type="submission" date="2018-06" db="EMBL/GenBank/DDBJ databases">
        <authorList>
            <person name="Khan S.A."/>
        </authorList>
    </citation>
    <scope>NUCLEOTIDE SEQUENCE [LARGE SCALE GENOMIC DNA]</scope>
    <source>
        <strain evidence="12">DB-1506</strain>
    </source>
</reference>
<evidence type="ECO:0000259" key="10">
    <source>
        <dbReference type="PROSITE" id="PS50263"/>
    </source>
</evidence>
<dbReference type="AlphaFoldDB" id="A0A327M6U2"/>
<dbReference type="InterPro" id="IPR003010">
    <property type="entry name" value="C-N_Hydrolase"/>
</dbReference>
<dbReference type="RefSeq" id="WP_111470908.1">
    <property type="nucleotide sequence ID" value="NZ_QLIX01000012.1"/>
</dbReference>
<evidence type="ECO:0000256" key="3">
    <source>
        <dbReference type="ARBA" id="ARBA00022475"/>
    </source>
</evidence>
<dbReference type="CDD" id="cd07571">
    <property type="entry name" value="ALP_N-acyl_transferase"/>
    <property type="match status" value="1"/>
</dbReference>
<comment type="caution">
    <text evidence="11">The sequence shown here is derived from an EMBL/GenBank/DDBJ whole genome shotgun (WGS) entry which is preliminary data.</text>
</comment>
<dbReference type="EC" id="2.3.1.269" evidence="9"/>
<feature type="transmembrane region" description="Helical" evidence="9">
    <location>
        <begin position="483"/>
        <end position="504"/>
    </location>
</feature>
<evidence type="ECO:0000256" key="8">
    <source>
        <dbReference type="ARBA" id="ARBA00023315"/>
    </source>
</evidence>
<evidence type="ECO:0000256" key="2">
    <source>
        <dbReference type="ARBA" id="ARBA00010065"/>
    </source>
</evidence>
<feature type="transmembrane region" description="Helical" evidence="9">
    <location>
        <begin position="128"/>
        <end position="151"/>
    </location>
</feature>
<dbReference type="PANTHER" id="PTHR38686:SF1">
    <property type="entry name" value="APOLIPOPROTEIN N-ACYLTRANSFERASE"/>
    <property type="match status" value="1"/>
</dbReference>
<proteinExistence type="inferred from homology"/>
<feature type="transmembrane region" description="Helical" evidence="9">
    <location>
        <begin position="195"/>
        <end position="214"/>
    </location>
</feature>
<feature type="domain" description="CN hydrolase" evidence="10">
    <location>
        <begin position="228"/>
        <end position="476"/>
    </location>
</feature>
<dbReference type="GO" id="GO:0005886">
    <property type="term" value="C:plasma membrane"/>
    <property type="evidence" value="ECO:0007669"/>
    <property type="project" value="UniProtKB-SubCell"/>
</dbReference>
<comment type="similarity">
    <text evidence="2 9">Belongs to the CN hydrolase family. Apolipoprotein N-acyltransferase subfamily.</text>
</comment>
<organism evidence="11 12">
    <name type="scientific">Roseicella frigidaeris</name>
    <dbReference type="NCBI Taxonomy" id="2230885"/>
    <lineage>
        <taxon>Bacteria</taxon>
        <taxon>Pseudomonadati</taxon>
        <taxon>Pseudomonadota</taxon>
        <taxon>Alphaproteobacteria</taxon>
        <taxon>Acetobacterales</taxon>
        <taxon>Roseomonadaceae</taxon>
        <taxon>Roseicella</taxon>
    </lineage>
</organism>
<comment type="subcellular location">
    <subcellularLocation>
        <location evidence="1 9">Cell membrane</location>
        <topology evidence="1 9">Multi-pass membrane protein</topology>
    </subcellularLocation>
</comment>
<feature type="transmembrane region" description="Helical" evidence="9">
    <location>
        <begin position="92"/>
        <end position="116"/>
    </location>
</feature>
<dbReference type="InterPro" id="IPR004563">
    <property type="entry name" value="Apolipo_AcylTrfase"/>
</dbReference>
<evidence type="ECO:0000256" key="5">
    <source>
        <dbReference type="ARBA" id="ARBA00022692"/>
    </source>
</evidence>
<keyword evidence="3 9" id="KW-1003">Cell membrane</keyword>
<dbReference type="Proteomes" id="UP000249065">
    <property type="component" value="Unassembled WGS sequence"/>
</dbReference>
<keyword evidence="11" id="KW-0449">Lipoprotein</keyword>
<dbReference type="InterPro" id="IPR045378">
    <property type="entry name" value="LNT_N"/>
</dbReference>
<protein>
    <recommendedName>
        <fullName evidence="9">Apolipoprotein N-acyltransferase</fullName>
        <shortName evidence="9">ALP N-acyltransferase</shortName>
        <ecNumber evidence="9">2.3.1.269</ecNumber>
    </recommendedName>
</protein>
<evidence type="ECO:0000313" key="12">
    <source>
        <dbReference type="Proteomes" id="UP000249065"/>
    </source>
</evidence>
<feature type="transmembrane region" description="Helical" evidence="9">
    <location>
        <begin position="62"/>
        <end position="80"/>
    </location>
</feature>
<dbReference type="EMBL" id="QLIX01000012">
    <property type="protein sequence ID" value="RAI58026.1"/>
    <property type="molecule type" value="Genomic_DNA"/>
</dbReference>
<dbReference type="OrthoDB" id="9804277at2"/>
<comment type="catalytic activity">
    <reaction evidence="9">
        <text>N-terminal S-1,2-diacyl-sn-glyceryl-L-cysteinyl-[lipoprotein] + a glycerophospholipid = N-acyl-S-1,2-diacyl-sn-glyceryl-L-cysteinyl-[lipoprotein] + a 2-acyl-sn-glycero-3-phospholipid + H(+)</text>
        <dbReference type="Rhea" id="RHEA:48228"/>
        <dbReference type="Rhea" id="RHEA-COMP:14681"/>
        <dbReference type="Rhea" id="RHEA-COMP:14684"/>
        <dbReference type="ChEBI" id="CHEBI:15378"/>
        <dbReference type="ChEBI" id="CHEBI:136912"/>
        <dbReference type="ChEBI" id="CHEBI:140656"/>
        <dbReference type="ChEBI" id="CHEBI:140657"/>
        <dbReference type="ChEBI" id="CHEBI:140660"/>
        <dbReference type="EC" id="2.3.1.269"/>
    </reaction>
</comment>
<keyword evidence="8 9" id="KW-0012">Acyltransferase</keyword>
<dbReference type="NCBIfam" id="TIGR00546">
    <property type="entry name" value="lnt"/>
    <property type="match status" value="1"/>
</dbReference>
<dbReference type="InterPro" id="IPR036526">
    <property type="entry name" value="C-N_Hydrolase_sf"/>
</dbReference>
<feature type="transmembrane region" description="Helical" evidence="9">
    <location>
        <begin position="37"/>
        <end position="55"/>
    </location>
</feature>
<evidence type="ECO:0000256" key="6">
    <source>
        <dbReference type="ARBA" id="ARBA00022989"/>
    </source>
</evidence>
<keyword evidence="12" id="KW-1185">Reference proteome</keyword>
<dbReference type="Pfam" id="PF00795">
    <property type="entry name" value="CN_hydrolase"/>
    <property type="match status" value="1"/>
</dbReference>
<dbReference type="GO" id="GO:0042158">
    <property type="term" value="P:lipoprotein biosynthetic process"/>
    <property type="evidence" value="ECO:0007669"/>
    <property type="project" value="UniProtKB-UniRule"/>
</dbReference>
<evidence type="ECO:0000256" key="7">
    <source>
        <dbReference type="ARBA" id="ARBA00023136"/>
    </source>
</evidence>
<dbReference type="HAMAP" id="MF_01148">
    <property type="entry name" value="Lnt"/>
    <property type="match status" value="1"/>
</dbReference>
<evidence type="ECO:0000256" key="1">
    <source>
        <dbReference type="ARBA" id="ARBA00004651"/>
    </source>
</evidence>
<dbReference type="PROSITE" id="PS50263">
    <property type="entry name" value="CN_HYDROLASE"/>
    <property type="match status" value="1"/>
</dbReference>
<keyword evidence="6 9" id="KW-1133">Transmembrane helix</keyword>
<feature type="transmembrane region" description="Helical" evidence="9">
    <location>
        <begin position="157"/>
        <end position="183"/>
    </location>
</feature>
<dbReference type="PANTHER" id="PTHR38686">
    <property type="entry name" value="APOLIPOPROTEIN N-ACYLTRANSFERASE"/>
    <property type="match status" value="1"/>
</dbReference>
<dbReference type="Pfam" id="PF20154">
    <property type="entry name" value="LNT_N"/>
    <property type="match status" value="1"/>
</dbReference>
<gene>
    <name evidence="9 11" type="primary">lnt</name>
    <name evidence="11" type="ORF">DOO78_16210</name>
</gene>
<keyword evidence="5 9" id="KW-0812">Transmembrane</keyword>
<sequence>MRPQALFARLAALSWRRQCLAALGLGLLAALAFPPLHLVPVLLLAVPGLLVLGVAQPRWQRAAWIAFLWGWGQGVAGIWWVTEAILMDAATWWWLVPLAAPVLAAGLALFVIPPVLAARALPAGWPRLLAFAGIWVLAEMARGVLATGFPWNLMGTVWAFAALPVQGAAVVGVHGLSLVTLLLAGLPLLPGWRPWALGGLVLAGFAGFGAWRLAQPAPPDQPVELVLVQGNVAQEVKWRQDRRMPIFQHYLALTEAAARAARAAAPGRHIAILWPETASPFLLTQDPEARRLAAAALPEGATLLAGTVRAAWDPQGRLSEVWNSLAALDEAGQVQAVYDKSHLVPFGEYMPLAGILPIRLVAGSMDFSAGPGPVTLQAPGLPPFGALICYEVIFPGAVAPRPRPDWLVNVTNDAWFGVSSGPWQHLAAARLRAVEEGLPLARAAQTGISAVFDARGRRLAMLPSGETGTLAVPLPGAAPPTPFARYGLVLPGLAALLCILLGVSRGRRPAAQPRAMATEQACRRF</sequence>
<dbReference type="SUPFAM" id="SSF56317">
    <property type="entry name" value="Carbon-nitrogen hydrolase"/>
    <property type="match status" value="1"/>
</dbReference>
<comment type="function">
    <text evidence="9">Catalyzes the phospholipid dependent N-acylation of the N-terminal cysteine of apolipoprotein, the last step in lipoprotein maturation.</text>
</comment>
<comment type="pathway">
    <text evidence="9">Protein modification; lipoprotein biosynthesis (N-acyl transfer).</text>
</comment>
<dbReference type="UniPathway" id="UPA00666"/>
<dbReference type="Gene3D" id="3.60.110.10">
    <property type="entry name" value="Carbon-nitrogen hydrolase"/>
    <property type="match status" value="1"/>
</dbReference>
<evidence type="ECO:0000256" key="9">
    <source>
        <dbReference type="HAMAP-Rule" id="MF_01148"/>
    </source>
</evidence>